<dbReference type="EMBL" id="JAAGME010001723">
    <property type="protein sequence ID" value="NEB73371.1"/>
    <property type="molecule type" value="Genomic_DNA"/>
</dbReference>
<dbReference type="InterPro" id="IPR006311">
    <property type="entry name" value="TAT_signal"/>
</dbReference>
<proteinExistence type="predicted"/>
<comment type="caution">
    <text evidence="2">The sequence shown here is derived from an EMBL/GenBank/DDBJ whole genome shotgun (WGS) entry which is preliminary data.</text>
</comment>
<evidence type="ECO:0000256" key="1">
    <source>
        <dbReference type="SAM" id="MobiDB-lite"/>
    </source>
</evidence>
<name>A0A6N9VTD1_STRMI</name>
<dbReference type="Proteomes" id="UP000471648">
    <property type="component" value="Unassembled WGS sequence"/>
</dbReference>
<accession>A0A6N9VTD1</accession>
<organism evidence="2 3">
    <name type="scientific">Streptomyces microflavus</name>
    <name type="common">Streptomyces lipmanii</name>
    <dbReference type="NCBI Taxonomy" id="1919"/>
    <lineage>
        <taxon>Bacteria</taxon>
        <taxon>Bacillati</taxon>
        <taxon>Actinomycetota</taxon>
        <taxon>Actinomycetes</taxon>
        <taxon>Kitasatosporales</taxon>
        <taxon>Streptomycetaceae</taxon>
        <taxon>Streptomyces</taxon>
    </lineage>
</organism>
<protein>
    <submittedName>
        <fullName evidence="2">Signaling protein</fullName>
    </submittedName>
</protein>
<feature type="region of interest" description="Disordered" evidence="1">
    <location>
        <begin position="1"/>
        <end position="27"/>
    </location>
</feature>
<evidence type="ECO:0000313" key="3">
    <source>
        <dbReference type="Proteomes" id="UP000471648"/>
    </source>
</evidence>
<gene>
    <name evidence="2" type="ORF">G3I39_40890</name>
</gene>
<dbReference type="PROSITE" id="PS51318">
    <property type="entry name" value="TAT"/>
    <property type="match status" value="1"/>
</dbReference>
<dbReference type="AlphaFoldDB" id="A0A6N9VTD1"/>
<evidence type="ECO:0000313" key="2">
    <source>
        <dbReference type="EMBL" id="NEB73371.1"/>
    </source>
</evidence>
<sequence>MPRLVGSDGGGRCRLRDGVTAGQRGGPAMSLTRRTVLTAAAAAAAAPVIAPAGTAQGAAHAAAPAPAPVAVAGQRLMSGMHARHRFDLRAEPVDLFGRELRLTQSRVHQQVAFDPVTGLAYVTQIISDGRQLADESTPVPGAERDRRGDLCISEVAPDGTVRAAMYLRGVGHGGGLGVEHTDGRPHLWLETDATPVTSGFAYGKRIGRIAFAPSAIVDAGSPQIEVFDPVPGSSGVTPSLDMEHGRIGVRRGSGATAEYRVYDLAAFKLRDFTPLYRFPALYRTQAWCLYGDLVHQNEGSAYGPANPSPGNSWWNVYDVTTGLMIERRFNTTALGLSHRETESITVRRTPDGPQLVFGFATQEPGPRRMALYGITSTTDGTGDHVPWTTLEYDTAVYTPNSNNYVPQYRQVGNRIDLHLRLSRTDKAPWTTGEKILTLPPHIRPNRTQGMVGQTTGAGVTGSLTVRWEVLTDGSLHIYDPRGLTGWIGLDAGYFTT</sequence>
<reference evidence="2 3" key="1">
    <citation type="submission" date="2020-01" db="EMBL/GenBank/DDBJ databases">
        <title>Insect and environment-associated Actinomycetes.</title>
        <authorList>
            <person name="Currrie C."/>
            <person name="Chevrette M."/>
            <person name="Carlson C."/>
            <person name="Stubbendieck R."/>
            <person name="Wendt-Pienkowski E."/>
        </authorList>
    </citation>
    <scope>NUCLEOTIDE SEQUENCE [LARGE SCALE GENOMIC DNA]</scope>
    <source>
        <strain evidence="2 3">SID14438</strain>
    </source>
</reference>